<evidence type="ECO:0000259" key="1">
    <source>
        <dbReference type="PROSITE" id="PS51502"/>
    </source>
</evidence>
<evidence type="ECO:0000313" key="3">
    <source>
        <dbReference type="Proteomes" id="UP001596258"/>
    </source>
</evidence>
<feature type="domain" description="Stress-response A/B barrel" evidence="1">
    <location>
        <begin position="2"/>
        <end position="98"/>
    </location>
</feature>
<name>A0ABW1U8A3_9LACO</name>
<gene>
    <name evidence="2" type="ORF">ACFP1M_04570</name>
</gene>
<protein>
    <submittedName>
        <fullName evidence="2">Dabb family protein</fullName>
    </submittedName>
</protein>
<dbReference type="SMART" id="SM00886">
    <property type="entry name" value="Dabb"/>
    <property type="match status" value="1"/>
</dbReference>
<dbReference type="RefSeq" id="WP_125575641.1">
    <property type="nucleotide sequence ID" value="NZ_JBHSSO010000014.1"/>
</dbReference>
<dbReference type="Pfam" id="PF07876">
    <property type="entry name" value="Dabb"/>
    <property type="match status" value="1"/>
</dbReference>
<accession>A0ABW1U8A3</accession>
<dbReference type="PROSITE" id="PS51502">
    <property type="entry name" value="S_R_A_B_BARREL"/>
    <property type="match status" value="1"/>
</dbReference>
<keyword evidence="3" id="KW-1185">Reference proteome</keyword>
<sequence>MIKHIFIATIKPGVSDANVEQAIQDMRAMKDTVPEIQSLTVGRSLGWAGSADTVSMVIDVADQASFERLLANDSHQKVSAAAGEVFRTDNFVLSQISY</sequence>
<dbReference type="InterPro" id="IPR013097">
    <property type="entry name" value="Dabb"/>
</dbReference>
<organism evidence="2 3">
    <name type="scientific">Levilactobacillus angrenensis</name>
    <dbReference type="NCBI Taxonomy" id="2486020"/>
    <lineage>
        <taxon>Bacteria</taxon>
        <taxon>Bacillati</taxon>
        <taxon>Bacillota</taxon>
        <taxon>Bacilli</taxon>
        <taxon>Lactobacillales</taxon>
        <taxon>Lactobacillaceae</taxon>
        <taxon>Levilactobacillus</taxon>
    </lineage>
</organism>
<dbReference type="InterPro" id="IPR011008">
    <property type="entry name" value="Dimeric_a/b-barrel"/>
</dbReference>
<dbReference type="Gene3D" id="3.30.70.100">
    <property type="match status" value="1"/>
</dbReference>
<dbReference type="EMBL" id="JBHSSO010000014">
    <property type="protein sequence ID" value="MFC6289476.1"/>
    <property type="molecule type" value="Genomic_DNA"/>
</dbReference>
<comment type="caution">
    <text evidence="2">The sequence shown here is derived from an EMBL/GenBank/DDBJ whole genome shotgun (WGS) entry which is preliminary data.</text>
</comment>
<dbReference type="Proteomes" id="UP001596258">
    <property type="component" value="Unassembled WGS sequence"/>
</dbReference>
<evidence type="ECO:0000313" key="2">
    <source>
        <dbReference type="EMBL" id="MFC6289476.1"/>
    </source>
</evidence>
<proteinExistence type="predicted"/>
<reference evidence="3" key="1">
    <citation type="journal article" date="2019" name="Int. J. Syst. Evol. Microbiol.">
        <title>The Global Catalogue of Microorganisms (GCM) 10K type strain sequencing project: providing services to taxonomists for standard genome sequencing and annotation.</title>
        <authorList>
            <consortium name="The Broad Institute Genomics Platform"/>
            <consortium name="The Broad Institute Genome Sequencing Center for Infectious Disease"/>
            <person name="Wu L."/>
            <person name="Ma J."/>
        </authorList>
    </citation>
    <scope>NUCLEOTIDE SEQUENCE [LARGE SCALE GENOMIC DNA]</scope>
    <source>
        <strain evidence="3">CCM 8893</strain>
    </source>
</reference>
<dbReference type="SUPFAM" id="SSF54909">
    <property type="entry name" value="Dimeric alpha+beta barrel"/>
    <property type="match status" value="1"/>
</dbReference>